<sequence length="155" mass="16944">MMQNAPSISQHRSSSSFALGLLAYLLVGVAFGFILVKSEAASWYRIQEMFRFQSFHMYGLIGSAVVTGIVSTFLLRRLRRTSLDGQEIKITPKERSYPRYVLGGVTFGVGWGLAGVCPGPVLALLGSGVFSMLVVLVFALIGTWLYGVLQARLPH</sequence>
<feature type="transmembrane region" description="Helical" evidence="1">
    <location>
        <begin position="97"/>
        <end position="116"/>
    </location>
</feature>
<dbReference type="EMBL" id="CP003382">
    <property type="protein sequence ID" value="AFZ66604.1"/>
    <property type="molecule type" value="Genomic_DNA"/>
</dbReference>
<dbReference type="KEGG" id="dpd:Deipe_1040"/>
<dbReference type="AlphaFoldDB" id="K9ZZK3"/>
<proteinExistence type="predicted"/>
<evidence type="ECO:0000256" key="1">
    <source>
        <dbReference type="SAM" id="Phobius"/>
    </source>
</evidence>
<protein>
    <submittedName>
        <fullName evidence="2">Putative transporter component</fullName>
    </submittedName>
</protein>
<dbReference type="PATRIC" id="fig|937777.3.peg.1044"/>
<dbReference type="eggNOG" id="COG2391">
    <property type="taxonomic scope" value="Bacteria"/>
</dbReference>
<name>K9ZZK3_DEIPD</name>
<dbReference type="Pfam" id="PF20398">
    <property type="entry name" value="DUF6691"/>
    <property type="match status" value="1"/>
</dbReference>
<evidence type="ECO:0000313" key="3">
    <source>
        <dbReference type="Proteomes" id="UP000010467"/>
    </source>
</evidence>
<keyword evidence="3" id="KW-1185">Reference proteome</keyword>
<gene>
    <name evidence="2" type="ordered locus">Deipe_1040</name>
</gene>
<dbReference type="STRING" id="937777.Deipe_1040"/>
<reference evidence="3" key="1">
    <citation type="submission" date="2012-03" db="EMBL/GenBank/DDBJ databases">
        <title>Complete sequence of chromosome of Deinococcus peraridilitoris DSM 19664.</title>
        <authorList>
            <person name="Lucas S."/>
            <person name="Copeland A."/>
            <person name="Lapidus A."/>
            <person name="Glavina del Rio T."/>
            <person name="Dalin E."/>
            <person name="Tice H."/>
            <person name="Bruce D."/>
            <person name="Goodwin L."/>
            <person name="Pitluck S."/>
            <person name="Peters L."/>
            <person name="Mikhailova N."/>
            <person name="Lu M."/>
            <person name="Kyrpides N."/>
            <person name="Mavromatis K."/>
            <person name="Ivanova N."/>
            <person name="Brettin T."/>
            <person name="Detter J.C."/>
            <person name="Han C."/>
            <person name="Larimer F."/>
            <person name="Land M."/>
            <person name="Hauser L."/>
            <person name="Markowitz V."/>
            <person name="Cheng J.-F."/>
            <person name="Hugenholtz P."/>
            <person name="Woyke T."/>
            <person name="Wu D."/>
            <person name="Pukall R."/>
            <person name="Steenblock K."/>
            <person name="Brambilla E."/>
            <person name="Klenk H.-P."/>
            <person name="Eisen J.A."/>
        </authorList>
    </citation>
    <scope>NUCLEOTIDE SEQUENCE [LARGE SCALE GENOMIC DNA]</scope>
    <source>
        <strain evidence="3">DSM 19664 / LMG 22246 / CIP 109416 / KR-200</strain>
    </source>
</reference>
<feature type="transmembrane region" description="Helical" evidence="1">
    <location>
        <begin position="56"/>
        <end position="76"/>
    </location>
</feature>
<keyword evidence="1" id="KW-0812">Transmembrane</keyword>
<organism evidence="2 3">
    <name type="scientific">Deinococcus peraridilitoris (strain DSM 19664 / LMG 22246 / CIP 109416 / KR-200)</name>
    <dbReference type="NCBI Taxonomy" id="937777"/>
    <lineage>
        <taxon>Bacteria</taxon>
        <taxon>Thermotogati</taxon>
        <taxon>Deinococcota</taxon>
        <taxon>Deinococci</taxon>
        <taxon>Deinococcales</taxon>
        <taxon>Deinococcaceae</taxon>
        <taxon>Deinococcus</taxon>
    </lineage>
</organism>
<dbReference type="RefSeq" id="WP_015234914.1">
    <property type="nucleotide sequence ID" value="NC_019793.1"/>
</dbReference>
<keyword evidence="1" id="KW-0472">Membrane</keyword>
<dbReference type="HOGENOM" id="CLU_037802_3_0_0"/>
<dbReference type="InterPro" id="IPR046513">
    <property type="entry name" value="DUF6691"/>
</dbReference>
<feature type="transmembrane region" description="Helical" evidence="1">
    <location>
        <begin position="122"/>
        <end position="149"/>
    </location>
</feature>
<keyword evidence="1" id="KW-1133">Transmembrane helix</keyword>
<evidence type="ECO:0000313" key="2">
    <source>
        <dbReference type="EMBL" id="AFZ66604.1"/>
    </source>
</evidence>
<accession>K9ZZK3</accession>
<dbReference type="Proteomes" id="UP000010467">
    <property type="component" value="Chromosome"/>
</dbReference>